<evidence type="ECO:0000256" key="1">
    <source>
        <dbReference type="SAM" id="MobiDB-lite"/>
    </source>
</evidence>
<reference evidence="2" key="2">
    <citation type="submission" date="2018-05" db="EMBL/GenBank/DDBJ databases">
        <title>OgluRS3 (Oryza glumaepatula Reference Sequence Version 3).</title>
        <authorList>
            <person name="Zhang J."/>
            <person name="Kudrna D."/>
            <person name="Lee S."/>
            <person name="Talag J."/>
            <person name="Welchert J."/>
            <person name="Wing R.A."/>
        </authorList>
    </citation>
    <scope>NUCLEOTIDE SEQUENCE [LARGE SCALE GENOMIC DNA]</scope>
</reference>
<dbReference type="AlphaFoldDB" id="A0A0E0BMV4"/>
<dbReference type="Gramene" id="OGLUM12G00850.2">
    <property type="protein sequence ID" value="OGLUM12G00850.2"/>
    <property type="gene ID" value="OGLUM12G00850"/>
</dbReference>
<evidence type="ECO:0000313" key="2">
    <source>
        <dbReference type="EnsemblPlants" id="OGLUM12G00850.2"/>
    </source>
</evidence>
<proteinExistence type="predicted"/>
<feature type="region of interest" description="Disordered" evidence="1">
    <location>
        <begin position="492"/>
        <end position="516"/>
    </location>
</feature>
<keyword evidence="3" id="KW-1185">Reference proteome</keyword>
<name>A0A0E0BMV4_9ORYZ</name>
<organism evidence="2">
    <name type="scientific">Oryza glumipatula</name>
    <dbReference type="NCBI Taxonomy" id="40148"/>
    <lineage>
        <taxon>Eukaryota</taxon>
        <taxon>Viridiplantae</taxon>
        <taxon>Streptophyta</taxon>
        <taxon>Embryophyta</taxon>
        <taxon>Tracheophyta</taxon>
        <taxon>Spermatophyta</taxon>
        <taxon>Magnoliopsida</taxon>
        <taxon>Liliopsida</taxon>
        <taxon>Poales</taxon>
        <taxon>Poaceae</taxon>
        <taxon>BOP clade</taxon>
        <taxon>Oryzoideae</taxon>
        <taxon>Oryzeae</taxon>
        <taxon>Oryzinae</taxon>
        <taxon>Oryza</taxon>
    </lineage>
</organism>
<accession>A0A0E0BMV4</accession>
<protein>
    <submittedName>
        <fullName evidence="2">Uncharacterized protein</fullName>
    </submittedName>
</protein>
<reference evidence="2" key="1">
    <citation type="submission" date="2015-04" db="UniProtKB">
        <authorList>
            <consortium name="EnsemblPlants"/>
        </authorList>
    </citation>
    <scope>IDENTIFICATION</scope>
</reference>
<dbReference type="EnsemblPlants" id="OGLUM12G00850.2">
    <property type="protein sequence ID" value="OGLUM12G00850.2"/>
    <property type="gene ID" value="OGLUM12G00850"/>
</dbReference>
<sequence length="516" mass="57897">MATAAAAGAGGAARARRRFSSSLSILRRSNHTPTNQISNMVTAGAAALSRGRGRQHTSPLDFIHLQLGPGLHPSLDCTALLNNNNKPQIQPGRCPSDDLPGLEQTQHIVVEVHTAALLNNNNNNKPQIEPGRSPSDDLPGLEQTQHMVVEVDNKKPQCPSRPPAFGCCGRWKSMALRPSNGFGLHKRISHMDKHGAGASPYNPTLELIRRTETEDVMLNMCPSFTDMFHRIDRMRVLRPKTALLYEKVIVNHPSMMSTQGSVILMRDADMILRHQYKYAPKTSKIRDIANRHPLLRCWHQFNQQLQQQHELARQKKISENDSRSTIQNNGAERGKFNRVKIGSGLVGLCRDGVNHPYEPSVKQMLKRVNASRKCKISWPLTIKEVVDVMEINLPGFKPMLVEGLLSYLDWAYSSRRYCWPRDDRCDSLTIPVRISTGTQAKLLKLGREDIIIAFLIKYDEMHYAAGLDEPEGIQAKLLKLGNEDVITYLTDQEMRQKGGSKGPKEDADTHVVKEKV</sequence>
<dbReference type="Proteomes" id="UP000026961">
    <property type="component" value="Chromosome 12"/>
</dbReference>
<evidence type="ECO:0000313" key="3">
    <source>
        <dbReference type="Proteomes" id="UP000026961"/>
    </source>
</evidence>